<keyword evidence="3 6" id="KW-0518">Myosin</keyword>
<feature type="domain" description="Myosin motor" evidence="9">
    <location>
        <begin position="1"/>
        <end position="668"/>
    </location>
</feature>
<dbReference type="PROSITE" id="PS51456">
    <property type="entry name" value="MYOSIN_MOTOR"/>
    <property type="match status" value="1"/>
</dbReference>
<comment type="similarity">
    <text evidence="6">Belongs to the TRAFAC class myosin-kinesin ATPase superfamily. Myosin family.</text>
</comment>
<evidence type="ECO:0000256" key="2">
    <source>
        <dbReference type="ARBA" id="ARBA00022840"/>
    </source>
</evidence>
<accession>D8LTJ6</accession>
<dbReference type="SMART" id="SM00242">
    <property type="entry name" value="MYSc"/>
    <property type="match status" value="1"/>
</dbReference>
<dbReference type="Pfam" id="PF00612">
    <property type="entry name" value="IQ"/>
    <property type="match status" value="1"/>
</dbReference>
<dbReference type="InParanoid" id="D8LTJ6"/>
<dbReference type="Gene3D" id="1.20.58.530">
    <property type="match status" value="2"/>
</dbReference>
<dbReference type="EMBL" id="FN649056">
    <property type="protein sequence ID" value="CBN78037.1"/>
    <property type="molecule type" value="Genomic_DNA"/>
</dbReference>
<name>D8LTJ6_ECTSI</name>
<dbReference type="Gene3D" id="1.20.5.4820">
    <property type="match status" value="1"/>
</dbReference>
<evidence type="ECO:0000256" key="8">
    <source>
        <dbReference type="SAM" id="SignalP"/>
    </source>
</evidence>
<keyword evidence="5 6" id="KW-0009">Actin-binding</keyword>
<feature type="region of interest" description="Actin-binding" evidence="6">
    <location>
        <begin position="359"/>
        <end position="381"/>
    </location>
</feature>
<comment type="caution">
    <text evidence="6">Lacks conserved residue(s) required for the propagation of feature annotation.</text>
</comment>
<dbReference type="OrthoDB" id="6108017at2759"/>
<evidence type="ECO:0000256" key="4">
    <source>
        <dbReference type="ARBA" id="ARBA00023175"/>
    </source>
</evidence>
<dbReference type="GO" id="GO:0005524">
    <property type="term" value="F:ATP binding"/>
    <property type="evidence" value="ECO:0007669"/>
    <property type="project" value="UniProtKB-KW"/>
</dbReference>
<feature type="signal peptide" evidence="8">
    <location>
        <begin position="1"/>
        <end position="16"/>
    </location>
</feature>
<dbReference type="Gene3D" id="1.20.120.720">
    <property type="entry name" value="Myosin VI head, motor domain, U50 subdomain"/>
    <property type="match status" value="1"/>
</dbReference>
<dbReference type="GO" id="GO:0051015">
    <property type="term" value="F:actin filament binding"/>
    <property type="evidence" value="ECO:0007669"/>
    <property type="project" value="TreeGrafter"/>
</dbReference>
<dbReference type="InterPro" id="IPR036961">
    <property type="entry name" value="Kinesin_motor_dom_sf"/>
</dbReference>
<dbReference type="GO" id="GO:0005737">
    <property type="term" value="C:cytoplasm"/>
    <property type="evidence" value="ECO:0007669"/>
    <property type="project" value="TreeGrafter"/>
</dbReference>
<dbReference type="InterPro" id="IPR000048">
    <property type="entry name" value="IQ_motif_EF-hand-BS"/>
</dbReference>
<dbReference type="Gene3D" id="1.20.5.190">
    <property type="match status" value="1"/>
</dbReference>
<feature type="compositionally biased region" description="Basic and acidic residues" evidence="7">
    <location>
        <begin position="471"/>
        <end position="491"/>
    </location>
</feature>
<keyword evidence="8" id="KW-0732">Signal</keyword>
<keyword evidence="11" id="KW-1185">Reference proteome</keyword>
<keyword evidence="2" id="KW-0067">ATP-binding</keyword>
<dbReference type="GO" id="GO:0000146">
    <property type="term" value="F:microfilament motor activity"/>
    <property type="evidence" value="ECO:0007669"/>
    <property type="project" value="TreeGrafter"/>
</dbReference>
<dbReference type="PANTHER" id="PTHR13140:SF729">
    <property type="entry name" value="UNCONVENTIONAL MYOSIN-IE"/>
    <property type="match status" value="1"/>
</dbReference>
<dbReference type="Proteomes" id="UP000002630">
    <property type="component" value="Linkage Group LG15"/>
</dbReference>
<feature type="region of interest" description="Disordered" evidence="7">
    <location>
        <begin position="469"/>
        <end position="573"/>
    </location>
</feature>
<gene>
    <name evidence="10" type="ORF">Esi_0082_0060</name>
</gene>
<dbReference type="eggNOG" id="KOG0164">
    <property type="taxonomic scope" value="Eukaryota"/>
</dbReference>
<reference evidence="10 11" key="1">
    <citation type="journal article" date="2010" name="Nature">
        <title>The Ectocarpus genome and the independent evolution of multicellularity in brown algae.</title>
        <authorList>
            <person name="Cock J.M."/>
            <person name="Sterck L."/>
            <person name="Rouze P."/>
            <person name="Scornet D."/>
            <person name="Allen A.E."/>
            <person name="Amoutzias G."/>
            <person name="Anthouard V."/>
            <person name="Artiguenave F."/>
            <person name="Aury J.M."/>
            <person name="Badger J.H."/>
            <person name="Beszteri B."/>
            <person name="Billiau K."/>
            <person name="Bonnet E."/>
            <person name="Bothwell J.H."/>
            <person name="Bowler C."/>
            <person name="Boyen C."/>
            <person name="Brownlee C."/>
            <person name="Carrano C.J."/>
            <person name="Charrier B."/>
            <person name="Cho G.Y."/>
            <person name="Coelho S.M."/>
            <person name="Collen J."/>
            <person name="Corre E."/>
            <person name="Da Silva C."/>
            <person name="Delage L."/>
            <person name="Delaroque N."/>
            <person name="Dittami S.M."/>
            <person name="Doulbeau S."/>
            <person name="Elias M."/>
            <person name="Farnham G."/>
            <person name="Gachon C.M."/>
            <person name="Gschloessl B."/>
            <person name="Heesch S."/>
            <person name="Jabbari K."/>
            <person name="Jubin C."/>
            <person name="Kawai H."/>
            <person name="Kimura K."/>
            <person name="Kloareg B."/>
            <person name="Kupper F.C."/>
            <person name="Lang D."/>
            <person name="Le Bail A."/>
            <person name="Leblanc C."/>
            <person name="Lerouge P."/>
            <person name="Lohr M."/>
            <person name="Lopez P.J."/>
            <person name="Martens C."/>
            <person name="Maumus F."/>
            <person name="Michel G."/>
            <person name="Miranda-Saavedra D."/>
            <person name="Morales J."/>
            <person name="Moreau H."/>
            <person name="Motomura T."/>
            <person name="Nagasato C."/>
            <person name="Napoli C.A."/>
            <person name="Nelson D.R."/>
            <person name="Nyvall-Collen P."/>
            <person name="Peters A.F."/>
            <person name="Pommier C."/>
            <person name="Potin P."/>
            <person name="Poulain J."/>
            <person name="Quesneville H."/>
            <person name="Read B."/>
            <person name="Rensing S.A."/>
            <person name="Ritter A."/>
            <person name="Rousvoal S."/>
            <person name="Samanta M."/>
            <person name="Samson G."/>
            <person name="Schroeder D.C."/>
            <person name="Segurens B."/>
            <person name="Strittmatter M."/>
            <person name="Tonon T."/>
            <person name="Tregear J.W."/>
            <person name="Valentin K."/>
            <person name="von Dassow P."/>
            <person name="Yamagishi T."/>
            <person name="Van de Peer Y."/>
            <person name="Wincker P."/>
        </authorList>
    </citation>
    <scope>NUCLEOTIDE SEQUENCE [LARGE SCALE GENOMIC DNA]</scope>
    <source>
        <strain evidence="11">Ec32 / CCAP1310/4</strain>
    </source>
</reference>
<keyword evidence="1" id="KW-0547">Nucleotide-binding</keyword>
<dbReference type="SMART" id="SM00015">
    <property type="entry name" value="IQ"/>
    <property type="match status" value="6"/>
</dbReference>
<dbReference type="EMBL" id="FN649740">
    <property type="protein sequence ID" value="CBN78037.1"/>
    <property type="molecule type" value="Genomic_DNA"/>
</dbReference>
<evidence type="ECO:0000256" key="7">
    <source>
        <dbReference type="SAM" id="MobiDB-lite"/>
    </source>
</evidence>
<dbReference type="Gene3D" id="3.40.850.10">
    <property type="entry name" value="Kinesin motor domain"/>
    <property type="match status" value="2"/>
</dbReference>
<feature type="compositionally biased region" description="Pro residues" evidence="7">
    <location>
        <begin position="506"/>
        <end position="518"/>
    </location>
</feature>
<evidence type="ECO:0000256" key="1">
    <source>
        <dbReference type="ARBA" id="ARBA00022741"/>
    </source>
</evidence>
<dbReference type="GO" id="GO:0005886">
    <property type="term" value="C:plasma membrane"/>
    <property type="evidence" value="ECO:0007669"/>
    <property type="project" value="TreeGrafter"/>
</dbReference>
<dbReference type="AlphaFoldDB" id="D8LTJ6"/>
<organism evidence="10 11">
    <name type="scientific">Ectocarpus siliculosus</name>
    <name type="common">Brown alga</name>
    <name type="synonym">Conferva siliculosa</name>
    <dbReference type="NCBI Taxonomy" id="2880"/>
    <lineage>
        <taxon>Eukaryota</taxon>
        <taxon>Sar</taxon>
        <taxon>Stramenopiles</taxon>
        <taxon>Ochrophyta</taxon>
        <taxon>PX clade</taxon>
        <taxon>Phaeophyceae</taxon>
        <taxon>Ectocarpales</taxon>
        <taxon>Ectocarpaceae</taxon>
        <taxon>Ectocarpus</taxon>
    </lineage>
</organism>
<evidence type="ECO:0000256" key="5">
    <source>
        <dbReference type="ARBA" id="ARBA00023203"/>
    </source>
</evidence>
<dbReference type="InterPro" id="IPR001609">
    <property type="entry name" value="Myosin_head_motor_dom-like"/>
</dbReference>
<dbReference type="Pfam" id="PF00063">
    <property type="entry name" value="Myosin_head"/>
    <property type="match status" value="2"/>
</dbReference>
<dbReference type="GO" id="GO:0006897">
    <property type="term" value="P:endocytosis"/>
    <property type="evidence" value="ECO:0007669"/>
    <property type="project" value="TreeGrafter"/>
</dbReference>
<dbReference type="PRINTS" id="PR00193">
    <property type="entry name" value="MYOSINHEAVY"/>
</dbReference>
<dbReference type="GO" id="GO:0016459">
    <property type="term" value="C:myosin complex"/>
    <property type="evidence" value="ECO:0007669"/>
    <property type="project" value="UniProtKB-KW"/>
</dbReference>
<dbReference type="PANTHER" id="PTHR13140">
    <property type="entry name" value="MYOSIN"/>
    <property type="match status" value="1"/>
</dbReference>
<dbReference type="PROSITE" id="PS50096">
    <property type="entry name" value="IQ"/>
    <property type="match status" value="5"/>
</dbReference>
<dbReference type="InterPro" id="IPR027417">
    <property type="entry name" value="P-loop_NTPase"/>
</dbReference>
<evidence type="ECO:0000256" key="6">
    <source>
        <dbReference type="PROSITE-ProRule" id="PRU00782"/>
    </source>
</evidence>
<proteinExistence type="inferred from homology"/>
<feature type="chain" id="PRO_5003117543" evidence="8">
    <location>
        <begin position="17"/>
        <end position="993"/>
    </location>
</feature>
<feature type="region of interest" description="Disordered" evidence="7">
    <location>
        <begin position="234"/>
        <end position="261"/>
    </location>
</feature>
<keyword evidence="4" id="KW-0505">Motor protein</keyword>
<dbReference type="eggNOG" id="KOG0160">
    <property type="taxonomic scope" value="Eukaryota"/>
</dbReference>
<dbReference type="STRING" id="2880.D8LTJ6"/>
<protein>
    <submittedName>
        <fullName evidence="10">Myosin IA, putative</fullName>
    </submittedName>
</protein>
<evidence type="ECO:0000313" key="11">
    <source>
        <dbReference type="Proteomes" id="UP000002630"/>
    </source>
</evidence>
<dbReference type="SUPFAM" id="SSF52540">
    <property type="entry name" value="P-loop containing nucleoside triphosphate hydrolases"/>
    <property type="match status" value="1"/>
</dbReference>
<evidence type="ECO:0000256" key="3">
    <source>
        <dbReference type="ARBA" id="ARBA00023123"/>
    </source>
</evidence>
<sequence length="993" mass="112303">MTCVLLFTYFVNFVVCEDENTGSDNKTRRDPRAYLRFAPLSLPWDLSLFATGIQQSFQGFSNNRDQHKNLNGGDAAKSRDAMAKEVYRRLFGWIVDKVNRSIECATEGLTMGILDIYGFEIFDSNDFEQFCINYVNEKLQQYFIDHTIRAEQDDYEAEGVEWEHVDYFNNKTVCDMIEGRHGLLSLLDEVSSYKDNDGKVLVNRYNRVMANHDHYFPGEEAVYGTGYGRRRSSASVNGFSNGNNGSGSGKASLTATSSGRAGAGADAVYSRVTVARGDKHFLDAKQMFGIRHFAGNVTYAADRFIEKNADRLHDDVKSLLAKSTNPLAAELFREGARSTGPHNKARRHPSLSAQFKKQVDALCGSLARCRPHYVRCIKPNSTKTPLKVDETMLTHQVTYLGLRENVRVRRQGYAYRMPFEHFVRRYGFLSESTWPDRVKKKFWPDGTPFDPAHPQTPQHLIKYDEVEEEFQELREVEPDSDGSKDKDKESGTTDSSDDGVTDKEAPTPPVQRTPPRAKPPSVARATPARILQNFTPARLRGKAAATPLSTARTSAMAAERDGDGDGDGDGAPKRMAMVTSTRIRKVPRRVDPVDRWTWARRELSARQATFALLEEGRPKRWESHRTGGKPVTLNVPRLCADSGDIKMGKTKIFIKQPHTLFDLEDQRQPALFAVAVIIQSKARGFVRRSRYIRFQAVIGRVAAVARGFLARQRYYRILGGIERAQAVFKGNKQRVSYKRLKIAAKGRPLRYYALRIQRNYRGYKGRSMVPRRTLKRSKALGAKMLAASRGYRAAVVIQTAWRKHAARKAFMVRRKQTAVVQSCYRRRVARQQFEKLLLEDYKVTIRELRGGMTMVKHTVGTSFRRKTKRPIEFTCSNRGVLSWDGLGMMRKEQSVNIASDVLKIGREDGGVWVDPSSMSQKITKGITSRTLRRTGEAAKGDGVATRTRPGQVNGSGNYLVLHQRSGKTLDLECESYTHRDSVKRALSKIKGEW</sequence>
<dbReference type="GO" id="GO:0007015">
    <property type="term" value="P:actin filament organization"/>
    <property type="evidence" value="ECO:0007669"/>
    <property type="project" value="TreeGrafter"/>
</dbReference>
<evidence type="ECO:0000259" key="9">
    <source>
        <dbReference type="PROSITE" id="PS51456"/>
    </source>
</evidence>
<evidence type="ECO:0000313" key="10">
    <source>
        <dbReference type="EMBL" id="CBN78037.1"/>
    </source>
</evidence>